<gene>
    <name evidence="2" type="ORF">Sradi_5506900</name>
</gene>
<feature type="region of interest" description="Disordered" evidence="1">
    <location>
        <begin position="108"/>
        <end position="143"/>
    </location>
</feature>
<feature type="compositionally biased region" description="Basic and acidic residues" evidence="1">
    <location>
        <begin position="108"/>
        <end position="126"/>
    </location>
</feature>
<protein>
    <submittedName>
        <fullName evidence="2">Phosphatidate phosphatase PAH1</fullName>
    </submittedName>
</protein>
<name>A0AAW2LCB9_SESRA</name>
<organism evidence="2">
    <name type="scientific">Sesamum radiatum</name>
    <name type="common">Black benniseed</name>
    <dbReference type="NCBI Taxonomy" id="300843"/>
    <lineage>
        <taxon>Eukaryota</taxon>
        <taxon>Viridiplantae</taxon>
        <taxon>Streptophyta</taxon>
        <taxon>Embryophyta</taxon>
        <taxon>Tracheophyta</taxon>
        <taxon>Spermatophyta</taxon>
        <taxon>Magnoliopsida</taxon>
        <taxon>eudicotyledons</taxon>
        <taxon>Gunneridae</taxon>
        <taxon>Pentapetalae</taxon>
        <taxon>asterids</taxon>
        <taxon>lamiids</taxon>
        <taxon>Lamiales</taxon>
        <taxon>Pedaliaceae</taxon>
        <taxon>Sesamum</taxon>
    </lineage>
</organism>
<reference evidence="2" key="1">
    <citation type="submission" date="2020-06" db="EMBL/GenBank/DDBJ databases">
        <authorList>
            <person name="Li T."/>
            <person name="Hu X."/>
            <person name="Zhang T."/>
            <person name="Song X."/>
            <person name="Zhang H."/>
            <person name="Dai N."/>
            <person name="Sheng W."/>
            <person name="Hou X."/>
            <person name="Wei L."/>
        </authorList>
    </citation>
    <scope>NUCLEOTIDE SEQUENCE</scope>
    <source>
        <strain evidence="2">G02</strain>
        <tissue evidence="2">Leaf</tissue>
    </source>
</reference>
<accession>A0AAW2LCB9</accession>
<proteinExistence type="predicted"/>
<sequence length="143" mass="15472">MEGSVEFPEYDSSGFNSLESVEHALESQDSNSEVVLVSVDGHILTAPISASERNAENVELGTPQFHLGPAHEVSTGNICKGNSETLSPEHQLEVSGEDGEHLCHVEETQDSADQDKELCTESRSEYKPLGSRGVRSSKVVWSS</sequence>
<evidence type="ECO:0000256" key="1">
    <source>
        <dbReference type="SAM" id="MobiDB-lite"/>
    </source>
</evidence>
<reference evidence="2" key="2">
    <citation type="journal article" date="2024" name="Plant">
        <title>Genomic evolution and insights into agronomic trait innovations of Sesamum species.</title>
        <authorList>
            <person name="Miao H."/>
            <person name="Wang L."/>
            <person name="Qu L."/>
            <person name="Liu H."/>
            <person name="Sun Y."/>
            <person name="Le M."/>
            <person name="Wang Q."/>
            <person name="Wei S."/>
            <person name="Zheng Y."/>
            <person name="Lin W."/>
            <person name="Duan Y."/>
            <person name="Cao H."/>
            <person name="Xiong S."/>
            <person name="Wang X."/>
            <person name="Wei L."/>
            <person name="Li C."/>
            <person name="Ma Q."/>
            <person name="Ju M."/>
            <person name="Zhao R."/>
            <person name="Li G."/>
            <person name="Mu C."/>
            <person name="Tian Q."/>
            <person name="Mei H."/>
            <person name="Zhang T."/>
            <person name="Gao T."/>
            <person name="Zhang H."/>
        </authorList>
    </citation>
    <scope>NUCLEOTIDE SEQUENCE</scope>
    <source>
        <strain evidence="2">G02</strain>
    </source>
</reference>
<comment type="caution">
    <text evidence="2">The sequence shown here is derived from an EMBL/GenBank/DDBJ whole genome shotgun (WGS) entry which is preliminary data.</text>
</comment>
<dbReference type="EMBL" id="JACGWJ010000025">
    <property type="protein sequence ID" value="KAL0316287.1"/>
    <property type="molecule type" value="Genomic_DNA"/>
</dbReference>
<dbReference type="AlphaFoldDB" id="A0AAW2LCB9"/>
<evidence type="ECO:0000313" key="2">
    <source>
        <dbReference type="EMBL" id="KAL0316287.1"/>
    </source>
</evidence>